<sequence>MRWACYTGINSDKQVAHLQLSSSRVETAVRLHVLRLTVDAQPFSMIAAALLALTLLMHSPWPAVAGWWGCMLCAQLCYRQLLLRLLQPDRIGQSLSQRDFLCFCGATLLISLLWSCAPWWLVADNDPLYMMLVLLWLAAVAAAYAAYFFSVRPLFYLALLVLVLSAMLKLLLSGVPVLYLAALSCLLYGMALVVVIWPLHRIIRDSFVARDENAALLNELGAQQQQLEAVNLQLEEQGRLLDEALVKVEELVAHDPLTGALSRRAILLQGERLLEQASLAGQPFCLAMLDLDHFKSINDGFGHLVGDEVLRQTCLLLGAELRASDSLGRYGGEEFMLLLSGAELAQAQPRLEQMRLRLQQHDWSDLTRQQPVTVSIGLVAWQAGLDLPQLIRRADDLLYVAKRAGRNRVMVEQTAALAEKGRA</sequence>
<organism evidence="4 5">
    <name type="scientific">Aquitalea magnusonii</name>
    <dbReference type="NCBI Taxonomy" id="332411"/>
    <lineage>
        <taxon>Bacteria</taxon>
        <taxon>Pseudomonadati</taxon>
        <taxon>Pseudomonadota</taxon>
        <taxon>Betaproteobacteria</taxon>
        <taxon>Neisseriales</taxon>
        <taxon>Chromobacteriaceae</taxon>
        <taxon>Aquitalea</taxon>
    </lineage>
</organism>
<feature type="transmembrane region" description="Helical" evidence="2">
    <location>
        <begin position="128"/>
        <end position="147"/>
    </location>
</feature>
<proteinExistence type="predicted"/>
<dbReference type="CDD" id="cd01949">
    <property type="entry name" value="GGDEF"/>
    <property type="match status" value="1"/>
</dbReference>
<evidence type="ECO:0000313" key="4">
    <source>
        <dbReference type="EMBL" id="PXX41697.1"/>
    </source>
</evidence>
<dbReference type="Pfam" id="PF00990">
    <property type="entry name" value="GGDEF"/>
    <property type="match status" value="1"/>
</dbReference>
<reference evidence="4 5" key="1">
    <citation type="submission" date="2018-05" db="EMBL/GenBank/DDBJ databases">
        <title>Genomic Encyclopedia of Type Strains, Phase IV (KMG-IV): sequencing the most valuable type-strain genomes for metagenomic binning, comparative biology and taxonomic classification.</title>
        <authorList>
            <person name="Goeker M."/>
        </authorList>
    </citation>
    <scope>NUCLEOTIDE SEQUENCE [LARGE SCALE GENOMIC DNA]</scope>
    <source>
        <strain evidence="4 5">DSM 25134</strain>
    </source>
</reference>
<dbReference type="GO" id="GO:0043709">
    <property type="term" value="P:cell adhesion involved in single-species biofilm formation"/>
    <property type="evidence" value="ECO:0007669"/>
    <property type="project" value="TreeGrafter"/>
</dbReference>
<feature type="domain" description="GGDEF" evidence="3">
    <location>
        <begin position="282"/>
        <end position="414"/>
    </location>
</feature>
<dbReference type="PANTHER" id="PTHR45138:SF24">
    <property type="entry name" value="DIGUANYLATE CYCLASE DGCC-RELATED"/>
    <property type="match status" value="1"/>
</dbReference>
<dbReference type="PROSITE" id="PS50887">
    <property type="entry name" value="GGDEF"/>
    <property type="match status" value="1"/>
</dbReference>
<feature type="transmembrane region" description="Helical" evidence="2">
    <location>
        <begin position="178"/>
        <end position="200"/>
    </location>
</feature>
<dbReference type="EMBL" id="QJKC01000024">
    <property type="protein sequence ID" value="PXX41697.1"/>
    <property type="molecule type" value="Genomic_DNA"/>
</dbReference>
<feature type="transmembrane region" description="Helical" evidence="2">
    <location>
        <begin position="154"/>
        <end position="172"/>
    </location>
</feature>
<dbReference type="GO" id="GO:1902201">
    <property type="term" value="P:negative regulation of bacterial-type flagellum-dependent cell motility"/>
    <property type="evidence" value="ECO:0007669"/>
    <property type="project" value="TreeGrafter"/>
</dbReference>
<keyword evidence="2" id="KW-1133">Transmembrane helix</keyword>
<comment type="caution">
    <text evidence="4">The sequence shown here is derived from an EMBL/GenBank/DDBJ whole genome shotgun (WGS) entry which is preliminary data.</text>
</comment>
<dbReference type="GO" id="GO:0005886">
    <property type="term" value="C:plasma membrane"/>
    <property type="evidence" value="ECO:0007669"/>
    <property type="project" value="TreeGrafter"/>
</dbReference>
<evidence type="ECO:0000313" key="5">
    <source>
        <dbReference type="Proteomes" id="UP000248395"/>
    </source>
</evidence>
<dbReference type="InterPro" id="IPR029787">
    <property type="entry name" value="Nucleotide_cyclase"/>
</dbReference>
<dbReference type="PANTHER" id="PTHR45138">
    <property type="entry name" value="REGULATORY COMPONENTS OF SENSORY TRANSDUCTION SYSTEM"/>
    <property type="match status" value="1"/>
</dbReference>
<dbReference type="InterPro" id="IPR050469">
    <property type="entry name" value="Diguanylate_Cyclase"/>
</dbReference>
<feature type="transmembrane region" description="Helical" evidence="2">
    <location>
        <begin position="100"/>
        <end position="122"/>
    </location>
</feature>
<protein>
    <recommendedName>
        <fullName evidence="1">diguanylate cyclase</fullName>
        <ecNumber evidence="1">2.7.7.65</ecNumber>
    </recommendedName>
</protein>
<name>A0A318J5S0_9NEIS</name>
<dbReference type="SUPFAM" id="SSF55073">
    <property type="entry name" value="Nucleotide cyclase"/>
    <property type="match status" value="1"/>
</dbReference>
<dbReference type="GO" id="GO:0052621">
    <property type="term" value="F:diguanylate cyclase activity"/>
    <property type="evidence" value="ECO:0007669"/>
    <property type="project" value="UniProtKB-EC"/>
</dbReference>
<keyword evidence="2" id="KW-0812">Transmembrane</keyword>
<dbReference type="InterPro" id="IPR000160">
    <property type="entry name" value="GGDEF_dom"/>
</dbReference>
<evidence type="ECO:0000256" key="2">
    <source>
        <dbReference type="SAM" id="Phobius"/>
    </source>
</evidence>
<dbReference type="NCBIfam" id="TIGR00254">
    <property type="entry name" value="GGDEF"/>
    <property type="match status" value="1"/>
</dbReference>
<dbReference type="InterPro" id="IPR043128">
    <property type="entry name" value="Rev_trsase/Diguanyl_cyclase"/>
</dbReference>
<evidence type="ECO:0000256" key="1">
    <source>
        <dbReference type="ARBA" id="ARBA00012528"/>
    </source>
</evidence>
<keyword evidence="5" id="KW-1185">Reference proteome</keyword>
<dbReference type="Proteomes" id="UP000248395">
    <property type="component" value="Unassembled WGS sequence"/>
</dbReference>
<dbReference type="FunFam" id="3.30.70.270:FF:000001">
    <property type="entry name" value="Diguanylate cyclase domain protein"/>
    <property type="match status" value="1"/>
</dbReference>
<dbReference type="SMART" id="SM00267">
    <property type="entry name" value="GGDEF"/>
    <property type="match status" value="1"/>
</dbReference>
<dbReference type="Gene3D" id="3.30.70.270">
    <property type="match status" value="1"/>
</dbReference>
<evidence type="ECO:0000259" key="3">
    <source>
        <dbReference type="PROSITE" id="PS50887"/>
    </source>
</evidence>
<dbReference type="EC" id="2.7.7.65" evidence="1"/>
<accession>A0A318J5S0</accession>
<dbReference type="AlphaFoldDB" id="A0A318J5S0"/>
<keyword evidence="2" id="KW-0472">Membrane</keyword>
<gene>
    <name evidence="4" type="ORF">DFR38_12420</name>
</gene>